<dbReference type="Proteomes" id="UP000054007">
    <property type="component" value="Unassembled WGS sequence"/>
</dbReference>
<evidence type="ECO:0000256" key="1">
    <source>
        <dbReference type="SAM" id="MobiDB-lite"/>
    </source>
</evidence>
<evidence type="ECO:0000313" key="4">
    <source>
        <dbReference type="Proteomes" id="UP000054007"/>
    </source>
</evidence>
<feature type="region of interest" description="Disordered" evidence="1">
    <location>
        <begin position="333"/>
        <end position="353"/>
    </location>
</feature>
<feature type="transmembrane region" description="Helical" evidence="2">
    <location>
        <begin position="264"/>
        <end position="285"/>
    </location>
</feature>
<keyword evidence="4" id="KW-1185">Reference proteome</keyword>
<dbReference type="EMBL" id="KN880610">
    <property type="protein sequence ID" value="KIY64976.1"/>
    <property type="molecule type" value="Genomic_DNA"/>
</dbReference>
<dbReference type="OrthoDB" id="2796825at2759"/>
<feature type="transmembrane region" description="Helical" evidence="2">
    <location>
        <begin position="189"/>
        <end position="212"/>
    </location>
</feature>
<keyword evidence="2" id="KW-0472">Membrane</keyword>
<dbReference type="AlphaFoldDB" id="A0A0D7B635"/>
<sequence length="353" mass="39774">MASGSNVTVSEQMGLSAQEVYDYLDGKLNGGILAVMAYALYSSVFLISLYYILTANRADSTWYRRVDLTLLTCMWIFATVQANPTLVAYEWRFVQSIFIVHADTRESSFDFSSSDHLEAFNTAQQILKQVNILLADWISIWRCWIIWGKSWKVLVLPVLCVTTNIVTWAFSFAQGLIPSTSRFVSLSSINWIVVYYSMTVFTNSVCTVLIIYRIIHISGTVALRTYRGVVEVLVESSVIYTLPYIIFLITYARSYYDANQGNMAYIYPRALLTAVTGIAPALIMLRVYTGHSRKDSEWPSNSNVPPGAFSSLHFQNTYVEGANISMRSFTETCHSTNTTPTTTPTTRQFTVAL</sequence>
<feature type="transmembrane region" description="Helical" evidence="2">
    <location>
        <begin position="31"/>
        <end position="53"/>
    </location>
</feature>
<feature type="transmembrane region" description="Helical" evidence="2">
    <location>
        <begin position="232"/>
        <end position="252"/>
    </location>
</feature>
<dbReference type="STRING" id="1314674.A0A0D7B635"/>
<keyword evidence="2" id="KW-0812">Transmembrane</keyword>
<protein>
    <submittedName>
        <fullName evidence="3">Uncharacterized protein</fullName>
    </submittedName>
</protein>
<name>A0A0D7B635_9AGAR</name>
<accession>A0A0D7B635</accession>
<feature type="transmembrane region" description="Helical" evidence="2">
    <location>
        <begin position="154"/>
        <end position="177"/>
    </location>
</feature>
<proteinExistence type="predicted"/>
<organism evidence="3 4">
    <name type="scientific">Cylindrobasidium torrendii FP15055 ss-10</name>
    <dbReference type="NCBI Taxonomy" id="1314674"/>
    <lineage>
        <taxon>Eukaryota</taxon>
        <taxon>Fungi</taxon>
        <taxon>Dikarya</taxon>
        <taxon>Basidiomycota</taxon>
        <taxon>Agaricomycotina</taxon>
        <taxon>Agaricomycetes</taxon>
        <taxon>Agaricomycetidae</taxon>
        <taxon>Agaricales</taxon>
        <taxon>Marasmiineae</taxon>
        <taxon>Physalacriaceae</taxon>
        <taxon>Cylindrobasidium</taxon>
    </lineage>
</organism>
<reference evidence="3 4" key="1">
    <citation type="journal article" date="2015" name="Fungal Genet. Biol.">
        <title>Evolution of novel wood decay mechanisms in Agaricales revealed by the genome sequences of Fistulina hepatica and Cylindrobasidium torrendii.</title>
        <authorList>
            <person name="Floudas D."/>
            <person name="Held B.W."/>
            <person name="Riley R."/>
            <person name="Nagy L.G."/>
            <person name="Koehler G."/>
            <person name="Ransdell A.S."/>
            <person name="Younus H."/>
            <person name="Chow J."/>
            <person name="Chiniquy J."/>
            <person name="Lipzen A."/>
            <person name="Tritt A."/>
            <person name="Sun H."/>
            <person name="Haridas S."/>
            <person name="LaButti K."/>
            <person name="Ohm R.A."/>
            <person name="Kues U."/>
            <person name="Blanchette R.A."/>
            <person name="Grigoriev I.V."/>
            <person name="Minto R.E."/>
            <person name="Hibbett D.S."/>
        </authorList>
    </citation>
    <scope>NUCLEOTIDE SEQUENCE [LARGE SCALE GENOMIC DNA]</scope>
    <source>
        <strain evidence="3 4">FP15055 ss-10</strain>
    </source>
</reference>
<gene>
    <name evidence="3" type="ORF">CYLTODRAFT_412931</name>
</gene>
<evidence type="ECO:0000256" key="2">
    <source>
        <dbReference type="SAM" id="Phobius"/>
    </source>
</evidence>
<keyword evidence="2" id="KW-1133">Transmembrane helix</keyword>
<evidence type="ECO:0000313" key="3">
    <source>
        <dbReference type="EMBL" id="KIY64976.1"/>
    </source>
</evidence>